<gene>
    <name evidence="6 8" type="primary">tilS</name>
    <name evidence="8" type="ORF">LNKW23_25520</name>
</gene>
<evidence type="ECO:0000256" key="2">
    <source>
        <dbReference type="ARBA" id="ARBA00022694"/>
    </source>
</evidence>
<comment type="similarity">
    <text evidence="6">Belongs to the tRNA(Ile)-lysidine synthase family.</text>
</comment>
<proteinExistence type="inferred from homology"/>
<evidence type="ECO:0000256" key="3">
    <source>
        <dbReference type="ARBA" id="ARBA00022741"/>
    </source>
</evidence>
<keyword evidence="2 6" id="KW-0819">tRNA processing</keyword>
<evidence type="ECO:0000256" key="1">
    <source>
        <dbReference type="ARBA" id="ARBA00022598"/>
    </source>
</evidence>
<comment type="domain">
    <text evidence="6">The N-terminal region contains the highly conserved SGGXDS motif, predicted to be a P-loop motif involved in ATP binding.</text>
</comment>
<feature type="binding site" evidence="6">
    <location>
        <begin position="17"/>
        <end position="22"/>
    </location>
    <ligand>
        <name>ATP</name>
        <dbReference type="ChEBI" id="CHEBI:30616"/>
    </ligand>
</feature>
<name>A0ABQ6LQR0_9RHOB</name>
<dbReference type="RefSeq" id="WP_285672134.1">
    <property type="nucleotide sequence ID" value="NZ_BSYI01000018.1"/>
</dbReference>
<comment type="catalytic activity">
    <reaction evidence="5 6">
        <text>cytidine(34) in tRNA(Ile2) + L-lysine + ATP = lysidine(34) in tRNA(Ile2) + AMP + diphosphate + H(+)</text>
        <dbReference type="Rhea" id="RHEA:43744"/>
        <dbReference type="Rhea" id="RHEA-COMP:10625"/>
        <dbReference type="Rhea" id="RHEA-COMP:10670"/>
        <dbReference type="ChEBI" id="CHEBI:15378"/>
        <dbReference type="ChEBI" id="CHEBI:30616"/>
        <dbReference type="ChEBI" id="CHEBI:32551"/>
        <dbReference type="ChEBI" id="CHEBI:33019"/>
        <dbReference type="ChEBI" id="CHEBI:82748"/>
        <dbReference type="ChEBI" id="CHEBI:83665"/>
        <dbReference type="ChEBI" id="CHEBI:456215"/>
        <dbReference type="EC" id="6.3.4.19"/>
    </reaction>
</comment>
<dbReference type="CDD" id="cd01992">
    <property type="entry name" value="TilS_N"/>
    <property type="match status" value="1"/>
</dbReference>
<dbReference type="Pfam" id="PF01171">
    <property type="entry name" value="ATP_bind_3"/>
    <property type="match status" value="1"/>
</dbReference>
<keyword evidence="9" id="KW-1185">Reference proteome</keyword>
<evidence type="ECO:0000256" key="4">
    <source>
        <dbReference type="ARBA" id="ARBA00022840"/>
    </source>
</evidence>
<dbReference type="PANTHER" id="PTHR43033:SF1">
    <property type="entry name" value="TRNA(ILE)-LYSIDINE SYNTHASE-RELATED"/>
    <property type="match status" value="1"/>
</dbReference>
<reference evidence="8 9" key="1">
    <citation type="submission" date="2023-04" db="EMBL/GenBank/DDBJ databases">
        <title>Marinoamorphus aggregata gen. nov., sp. Nov., isolate from tissue of brittle star Ophioplocus japonicus.</title>
        <authorList>
            <person name="Kawano K."/>
            <person name="Sawayama S."/>
            <person name="Nakagawa S."/>
        </authorList>
    </citation>
    <scope>NUCLEOTIDE SEQUENCE [LARGE SCALE GENOMIC DNA]</scope>
    <source>
        <strain evidence="8 9">NKW23</strain>
    </source>
</reference>
<dbReference type="InterPro" id="IPR012795">
    <property type="entry name" value="tRNA_Ile_lys_synt_N"/>
</dbReference>
<dbReference type="InterPro" id="IPR014729">
    <property type="entry name" value="Rossmann-like_a/b/a_fold"/>
</dbReference>
<dbReference type="HAMAP" id="MF_01161">
    <property type="entry name" value="tRNA_Ile_lys_synt"/>
    <property type="match status" value="1"/>
</dbReference>
<evidence type="ECO:0000256" key="6">
    <source>
        <dbReference type="HAMAP-Rule" id="MF_01161"/>
    </source>
</evidence>
<comment type="subcellular location">
    <subcellularLocation>
        <location evidence="6">Cytoplasm</location>
    </subcellularLocation>
</comment>
<dbReference type="EC" id="6.3.4.19" evidence="6"/>
<organism evidence="8 9">
    <name type="scientific">Paralimibaculum aggregatum</name>
    <dbReference type="NCBI Taxonomy" id="3036245"/>
    <lineage>
        <taxon>Bacteria</taxon>
        <taxon>Pseudomonadati</taxon>
        <taxon>Pseudomonadota</taxon>
        <taxon>Alphaproteobacteria</taxon>
        <taxon>Rhodobacterales</taxon>
        <taxon>Paracoccaceae</taxon>
        <taxon>Paralimibaculum</taxon>
    </lineage>
</organism>
<keyword evidence="3 6" id="KW-0547">Nucleotide-binding</keyword>
<sequence>MDRLAPPAPAGLGIALSGGGDSAALTVLAADWARGSGHRLAAATVDHGLRPESGAEAAAAGRLAATLGISHTVLRWDDAPGRGNLQAAARAARQRLLGAWAAREGLAAVLTGHTLEDRAETLLLRLARGSGLDGLAALAPAAEVAGTRWLRPCLGLRREALRDLLRARGIGWAEDPSNDDPRFERVRARQALALLAPLGIGAEGLAATAARLGEQRLVLEDAAAALALEARRLGPLGEVVHDGARLAAARADTAFRVLADSLCGIGGAAYRPRQEALERILTALPGPAEGTLAGCCWRADGDSLTIWREAAAAAAPVALVSGAVWDGRWRAEAAGPPGTMLGPLGAPGLAALRAAERSGEWTAPVPFRAAPVALRRVQPALWGAPGLLAAPTAGYTAPDHGGAGPAIADLLAQGCRRAQGLPFRRSACP</sequence>
<evidence type="ECO:0000259" key="7">
    <source>
        <dbReference type="Pfam" id="PF01171"/>
    </source>
</evidence>
<keyword evidence="1 6" id="KW-0436">Ligase</keyword>
<dbReference type="InterPro" id="IPR011063">
    <property type="entry name" value="TilS/TtcA_N"/>
</dbReference>
<evidence type="ECO:0000256" key="5">
    <source>
        <dbReference type="ARBA" id="ARBA00048539"/>
    </source>
</evidence>
<dbReference type="SUPFAM" id="SSF52402">
    <property type="entry name" value="Adenine nucleotide alpha hydrolases-like"/>
    <property type="match status" value="1"/>
</dbReference>
<comment type="function">
    <text evidence="6">Ligates lysine onto the cytidine present at position 34 of the AUA codon-specific tRNA(Ile) that contains the anticodon CAU, in an ATP-dependent manner. Cytidine is converted to lysidine, thus changing the amino acid specificity of the tRNA from methionine to isoleucine.</text>
</comment>
<dbReference type="InterPro" id="IPR012094">
    <property type="entry name" value="tRNA_Ile_lys_synt"/>
</dbReference>
<keyword evidence="4 6" id="KW-0067">ATP-binding</keyword>
<feature type="domain" description="tRNA(Ile)-lysidine/2-thiocytidine synthase N-terminal" evidence="7">
    <location>
        <begin position="13"/>
        <end position="190"/>
    </location>
</feature>
<keyword evidence="6" id="KW-0963">Cytoplasm</keyword>
<accession>A0ABQ6LQR0</accession>
<protein>
    <recommendedName>
        <fullName evidence="6">tRNA(Ile)-lysidine synthase</fullName>
        <ecNumber evidence="6">6.3.4.19</ecNumber>
    </recommendedName>
    <alternativeName>
        <fullName evidence="6">tRNA(Ile)-2-lysyl-cytidine synthase</fullName>
    </alternativeName>
    <alternativeName>
        <fullName evidence="6">tRNA(Ile)-lysidine synthetase</fullName>
    </alternativeName>
</protein>
<evidence type="ECO:0000313" key="8">
    <source>
        <dbReference type="EMBL" id="GMG83339.1"/>
    </source>
</evidence>
<dbReference type="NCBIfam" id="TIGR02432">
    <property type="entry name" value="lysidine_TilS_N"/>
    <property type="match status" value="1"/>
</dbReference>
<dbReference type="PANTHER" id="PTHR43033">
    <property type="entry name" value="TRNA(ILE)-LYSIDINE SYNTHASE-RELATED"/>
    <property type="match status" value="1"/>
</dbReference>
<comment type="caution">
    <text evidence="8">The sequence shown here is derived from an EMBL/GenBank/DDBJ whole genome shotgun (WGS) entry which is preliminary data.</text>
</comment>
<dbReference type="EMBL" id="BSYI01000018">
    <property type="protein sequence ID" value="GMG83339.1"/>
    <property type="molecule type" value="Genomic_DNA"/>
</dbReference>
<evidence type="ECO:0000313" key="9">
    <source>
        <dbReference type="Proteomes" id="UP001239909"/>
    </source>
</evidence>
<dbReference type="Gene3D" id="3.40.50.620">
    <property type="entry name" value="HUPs"/>
    <property type="match status" value="1"/>
</dbReference>
<dbReference type="Proteomes" id="UP001239909">
    <property type="component" value="Unassembled WGS sequence"/>
</dbReference>